<sequence length="461" mass="53253">MNRKGNRQHSPTPPKQKWQNIYLALCVLLGMLASCETEESFYQPRFPANNIPLTRQALFKPENFFAYTDSTLKAVISALRRVEEEKHFTAPFLLKYGIPLWNFTYQLTEEEETCIFVPLYRLDKPHCIDAIWLLHIKDGWMKFLPLKRDDELIRESDQVFIFDLLSYLVFGEENAQGLTFKPHAQTRSVITVTQCWDVYTGPKDQLEYSYTNCVSHSYWVDDALINNSNWNSEGGGSGDVWIGGGSSGGSGSSSGTPAGNIFKKEADQDSLLWVITENMTARIMEDCLGGDLYSQLKEKVKNNKINLEFDFGKGYSYNWEEHTLHIGLEELEANNLLHEMFHVFQTTQEPISSFKSSMMNREIEAHYAQYLFLQRSAEWTDKKQDKYAKSQRLRATTSLTKYVNQQGHVTTSFLDIFETYISNNVVNAFRQEGYDNYPFKEYSDITNIFPNIKLTTKNCDE</sequence>
<dbReference type="AlphaFoldDB" id="A0A078SUW2"/>
<dbReference type="Proteomes" id="UP000028013">
    <property type="component" value="Unassembled WGS sequence"/>
</dbReference>
<accession>A0A078SUW2</accession>
<proteinExistence type="predicted"/>
<evidence type="ECO:0000313" key="2">
    <source>
        <dbReference type="Proteomes" id="UP000028013"/>
    </source>
</evidence>
<comment type="caution">
    <text evidence="1">The sequence shown here is derived from an EMBL/GenBank/DDBJ whole genome shotgun (WGS) entry which is preliminary data.</text>
</comment>
<evidence type="ECO:0000313" key="1">
    <source>
        <dbReference type="EMBL" id="KDS64765.1"/>
    </source>
</evidence>
<dbReference type="PATRIC" id="fig|1339349.3.peg.173"/>
<dbReference type="EMBL" id="JNHN01000005">
    <property type="protein sequence ID" value="KDS64765.1"/>
    <property type="molecule type" value="Genomic_DNA"/>
</dbReference>
<name>A0A078SUW2_BACUN</name>
<evidence type="ECO:0008006" key="3">
    <source>
        <dbReference type="Google" id="ProtNLM"/>
    </source>
</evidence>
<protein>
    <recommendedName>
        <fullName evidence="3">Lipoprotein</fullName>
    </recommendedName>
</protein>
<reference evidence="1 2" key="1">
    <citation type="submission" date="2014-04" db="EMBL/GenBank/DDBJ databases">
        <authorList>
            <person name="Sears C."/>
            <person name="Carroll K."/>
            <person name="Sack B.R."/>
            <person name="Qadri F."/>
            <person name="Myers L.L."/>
            <person name="Chung G.-T."/>
            <person name="Escheverria P."/>
            <person name="Fraser C.M."/>
            <person name="Sadzewicz L."/>
            <person name="Shefchek K.A."/>
            <person name="Tallon L."/>
            <person name="Das S.P."/>
            <person name="Daugherty S."/>
            <person name="Mongodin E.F."/>
        </authorList>
    </citation>
    <scope>NUCLEOTIDE SEQUENCE [LARGE SCALE GENOMIC DNA]</scope>
    <source>
        <strain evidence="1 2">3978 T3 ii</strain>
    </source>
</reference>
<gene>
    <name evidence="1" type="ORF">M094_3268</name>
</gene>
<dbReference type="PROSITE" id="PS51257">
    <property type="entry name" value="PROKAR_LIPOPROTEIN"/>
    <property type="match status" value="1"/>
</dbReference>
<dbReference type="RefSeq" id="WP_035447593.1">
    <property type="nucleotide sequence ID" value="NZ_JNHN01000005.1"/>
</dbReference>
<organism evidence="1 2">
    <name type="scientific">Bacteroides uniformis str. 3978 T3 ii</name>
    <dbReference type="NCBI Taxonomy" id="1339349"/>
    <lineage>
        <taxon>Bacteria</taxon>
        <taxon>Pseudomonadati</taxon>
        <taxon>Bacteroidota</taxon>
        <taxon>Bacteroidia</taxon>
        <taxon>Bacteroidales</taxon>
        <taxon>Bacteroidaceae</taxon>
        <taxon>Bacteroides</taxon>
    </lineage>
</organism>